<gene>
    <name evidence="3" type="ORF">GR257_39315</name>
</gene>
<evidence type="ECO:0000256" key="1">
    <source>
        <dbReference type="SAM" id="MobiDB-lite"/>
    </source>
</evidence>
<organism evidence="3 4">
    <name type="scientific">Rhizobium leguminosarum</name>
    <dbReference type="NCBI Taxonomy" id="384"/>
    <lineage>
        <taxon>Bacteria</taxon>
        <taxon>Pseudomonadati</taxon>
        <taxon>Pseudomonadota</taxon>
        <taxon>Alphaproteobacteria</taxon>
        <taxon>Hyphomicrobiales</taxon>
        <taxon>Rhizobiaceae</taxon>
        <taxon>Rhizobium/Agrobacterium group</taxon>
        <taxon>Rhizobium</taxon>
    </lineage>
</organism>
<dbReference type="Pfam" id="PF13604">
    <property type="entry name" value="AAA_30"/>
    <property type="match status" value="1"/>
</dbReference>
<dbReference type="InterPro" id="IPR027351">
    <property type="entry name" value="(+)RNA_virus_helicase_core_dom"/>
</dbReference>
<sequence length="276" mass="30239">RFVDEVKRAGAKLVLVGDHEQLQAIGAGAPFRAIAEAVGHAQLSEVRRQKADWQKQASIDFASHRTADGLAAYAAHGNIQLKANRDDVLKAIIADYVAGRSANPNDTRIAMAHRRDDVRAINAGIRARLQDRGELAKGTNPPGDKGEELSYQTSNGKRSFARGDRIVFLENDRDLAVKNGMLGEVVAVAPDAIQVRLDGKAQTQDGLRQVTIPVNSYQAFDHGYATTIHKTQGATVDRSFVLASTTMDRHLTYVAMTRHREEVQLYAGLDAFKTQR</sequence>
<dbReference type="Pfam" id="PF01443">
    <property type="entry name" value="Viral_helicase1"/>
    <property type="match status" value="1"/>
</dbReference>
<dbReference type="GO" id="GO:0005524">
    <property type="term" value="F:ATP binding"/>
    <property type="evidence" value="ECO:0007669"/>
    <property type="project" value="InterPro"/>
</dbReference>
<dbReference type="Gene3D" id="3.40.50.300">
    <property type="entry name" value="P-loop containing nucleotide triphosphate hydrolases"/>
    <property type="match status" value="2"/>
</dbReference>
<feature type="domain" description="(+)RNA virus helicase C-terminal" evidence="2">
    <location>
        <begin position="221"/>
        <end position="266"/>
    </location>
</feature>
<proteinExistence type="predicted"/>
<evidence type="ECO:0000313" key="4">
    <source>
        <dbReference type="Proteomes" id="UP000471705"/>
    </source>
</evidence>
<name>A0A7K3VU98_RHILE</name>
<comment type="caution">
    <text evidence="3">The sequence shown here is derived from an EMBL/GenBank/DDBJ whole genome shotgun (WGS) entry which is preliminary data.</text>
</comment>
<dbReference type="Gene3D" id="2.30.30.940">
    <property type="match status" value="1"/>
</dbReference>
<dbReference type="RefSeq" id="WP_164051180.1">
    <property type="nucleotide sequence ID" value="NZ_WUFV01000094.1"/>
</dbReference>
<dbReference type="InterPro" id="IPR027417">
    <property type="entry name" value="P-loop_NTPase"/>
</dbReference>
<dbReference type="EMBL" id="WUFV01000094">
    <property type="protein sequence ID" value="NEK20765.1"/>
    <property type="molecule type" value="Genomic_DNA"/>
</dbReference>
<feature type="non-terminal residue" evidence="3">
    <location>
        <position position="1"/>
    </location>
</feature>
<dbReference type="CDD" id="cd18809">
    <property type="entry name" value="SF1_C_RecD"/>
    <property type="match status" value="1"/>
</dbReference>
<evidence type="ECO:0000313" key="3">
    <source>
        <dbReference type="EMBL" id="NEK20765.1"/>
    </source>
</evidence>
<dbReference type="SUPFAM" id="SSF52540">
    <property type="entry name" value="P-loop containing nucleoside triphosphate hydrolases"/>
    <property type="match status" value="1"/>
</dbReference>
<dbReference type="Proteomes" id="UP000471705">
    <property type="component" value="Unassembled WGS sequence"/>
</dbReference>
<protein>
    <submittedName>
        <fullName evidence="3">AAA family ATPase</fullName>
    </submittedName>
</protein>
<feature type="region of interest" description="Disordered" evidence="1">
    <location>
        <begin position="132"/>
        <end position="155"/>
    </location>
</feature>
<accession>A0A7K3VU98</accession>
<evidence type="ECO:0000259" key="2">
    <source>
        <dbReference type="Pfam" id="PF01443"/>
    </source>
</evidence>
<feature type="non-terminal residue" evidence="3">
    <location>
        <position position="276"/>
    </location>
</feature>
<dbReference type="AlphaFoldDB" id="A0A7K3VU98"/>
<reference evidence="3 4" key="1">
    <citation type="submission" date="2019-12" db="EMBL/GenBank/DDBJ databases">
        <title>Rhizobium genotypes associated with high levels of biological nitrogen fixation by grain legumes in a temperate-maritime cropping system.</title>
        <authorList>
            <person name="Maluk M."/>
            <person name="Francesc Ferrando Molina F."/>
            <person name="Lopez Del Egido L."/>
            <person name="Lafos M."/>
            <person name="Langarica-Fuentes A."/>
            <person name="Gebre Yohannes G."/>
            <person name="Young M.W."/>
            <person name="Martin P."/>
            <person name="Gantlett R."/>
            <person name="Kenicer G."/>
            <person name="Hawes C."/>
            <person name="Begg G.S."/>
            <person name="Quilliam R.S."/>
            <person name="Squire G.R."/>
            <person name="Poole P.S."/>
            <person name="Young P.W."/>
            <person name="Iannetta P.M."/>
            <person name="James E.K."/>
        </authorList>
    </citation>
    <scope>NUCLEOTIDE SEQUENCE [LARGE SCALE GENOMIC DNA]</scope>
    <source>
        <strain evidence="3 4">JHI54</strain>
    </source>
</reference>